<proteinExistence type="inferred from homology"/>
<feature type="binding site" evidence="6">
    <location>
        <position position="124"/>
    </location>
    <ligand>
        <name>Fe(3+)</name>
        <dbReference type="ChEBI" id="CHEBI:29034"/>
    </ligand>
</feature>
<evidence type="ECO:0000256" key="1">
    <source>
        <dbReference type="ARBA" id="ARBA00009363"/>
    </source>
</evidence>
<evidence type="ECO:0000256" key="3">
    <source>
        <dbReference type="ARBA" id="ARBA00022723"/>
    </source>
</evidence>
<dbReference type="InterPro" id="IPR004232">
    <property type="entry name" value="CN_Hdrtase_a/SCN_Hdrlase_g"/>
</dbReference>
<accession>A0A0T5P6D6</accession>
<dbReference type="Proteomes" id="UP000051401">
    <property type="component" value="Unassembled WGS sequence"/>
</dbReference>
<keyword evidence="11" id="KW-1185">Reference proteome</keyword>
<dbReference type="Proteomes" id="UP000325785">
    <property type="component" value="Chromosome"/>
</dbReference>
<evidence type="ECO:0000256" key="5">
    <source>
        <dbReference type="ARBA" id="ARBA00044877"/>
    </source>
</evidence>
<name>A0A0T5P6D6_9RHOB</name>
<dbReference type="SUPFAM" id="SSF56209">
    <property type="entry name" value="Nitrile hydratase alpha chain"/>
    <property type="match status" value="1"/>
</dbReference>
<organism evidence="9 11">
    <name type="scientific">Roseovarius indicus</name>
    <dbReference type="NCBI Taxonomy" id="540747"/>
    <lineage>
        <taxon>Bacteria</taxon>
        <taxon>Pseudomonadati</taxon>
        <taxon>Pseudomonadota</taxon>
        <taxon>Alphaproteobacteria</taxon>
        <taxon>Rhodobacterales</taxon>
        <taxon>Roseobacteraceae</taxon>
        <taxon>Roseovarius</taxon>
    </lineage>
</organism>
<sequence>MPHDHPSHSHEGMSPSGHPYREDNDTALTYWQRMEIAVRELLVEKGLVTSEEIARQIDAMDARSPANGAAVVARAWTDPAFKQRLLKDASAASREMGFDIGPLHLIAVENTDTTHNLIVCTLCSCYPRNLLGLPPDWYKSRAYRSRAVIEPRAVLREFGLDLPDDISVRVHDSTADMRYIVLPARPAGTDDMTEEQLAALVTRDSMIGTGLPRTP</sequence>
<keyword evidence="4 10" id="KW-0456">Lyase</keyword>
<dbReference type="STRING" id="540747.SAMN04488031_10264"/>
<evidence type="ECO:0000313" key="12">
    <source>
        <dbReference type="Proteomes" id="UP000325785"/>
    </source>
</evidence>
<evidence type="ECO:0000313" key="9">
    <source>
        <dbReference type="EMBL" id="KRS16749.1"/>
    </source>
</evidence>
<evidence type="ECO:0000256" key="4">
    <source>
        <dbReference type="ARBA" id="ARBA00023239"/>
    </source>
</evidence>
<gene>
    <name evidence="10" type="ORF">RIdsm_00137</name>
    <name evidence="9" type="ORF">XM52_16060</name>
</gene>
<comment type="catalytic activity">
    <reaction evidence="5">
        <text>an aliphatic primary amide = an aliphatic nitrile + H2O</text>
        <dbReference type="Rhea" id="RHEA:12673"/>
        <dbReference type="ChEBI" id="CHEBI:15377"/>
        <dbReference type="ChEBI" id="CHEBI:65285"/>
        <dbReference type="ChEBI" id="CHEBI:80291"/>
        <dbReference type="EC" id="4.2.1.84"/>
    </reaction>
</comment>
<dbReference type="NCBIfam" id="TIGR01323">
    <property type="entry name" value="nitrile_alph"/>
    <property type="match status" value="1"/>
</dbReference>
<dbReference type="InterPro" id="IPR018141">
    <property type="entry name" value="Nitrile_hydratase_asu"/>
</dbReference>
<dbReference type="PIRSF" id="PIRSF001426">
    <property type="entry name" value="NHase_alpha"/>
    <property type="match status" value="1"/>
</dbReference>
<reference evidence="9 11" key="1">
    <citation type="submission" date="2015-04" db="EMBL/GenBank/DDBJ databases">
        <title>The draft genome sequence of Roseovarius indicus B108T.</title>
        <authorList>
            <person name="Li G."/>
            <person name="Lai Q."/>
            <person name="Shao Z."/>
            <person name="Yan P."/>
        </authorList>
    </citation>
    <scope>NUCLEOTIDE SEQUENCE [LARGE SCALE GENOMIC DNA]</scope>
    <source>
        <strain evidence="9 11">B108</strain>
    </source>
</reference>
<dbReference type="InterPro" id="IPR023900">
    <property type="entry name" value="CN_Hdrtase_asu/SCN_Hdrlase_gsu"/>
</dbReference>
<protein>
    <recommendedName>
        <fullName evidence="2">nitrile hydratase</fullName>
        <ecNumber evidence="2">4.2.1.84</ecNumber>
    </recommendedName>
</protein>
<dbReference type="GO" id="GO:0046914">
    <property type="term" value="F:transition metal ion binding"/>
    <property type="evidence" value="ECO:0007669"/>
    <property type="project" value="InterPro"/>
</dbReference>
<dbReference type="RefSeq" id="WP_057817330.1">
    <property type="nucleotide sequence ID" value="NZ_CP031598.1"/>
</dbReference>
<feature type="binding site" evidence="6">
    <location>
        <position position="123"/>
    </location>
    <ligand>
        <name>Fe(3+)</name>
        <dbReference type="ChEBI" id="CHEBI:29034"/>
    </ligand>
</feature>
<comment type="similarity">
    <text evidence="1">Belongs to the nitrile hydratase subunit alpha family.</text>
</comment>
<feature type="domain" description="Nitrile hydratase alpha/Thiocyanate hydrolase gamma" evidence="8">
    <location>
        <begin position="32"/>
        <end position="209"/>
    </location>
</feature>
<feature type="binding site" evidence="6">
    <location>
        <position position="125"/>
    </location>
    <ligand>
        <name>Fe(3+)</name>
        <dbReference type="ChEBI" id="CHEBI:29034"/>
    </ligand>
</feature>
<evidence type="ECO:0000313" key="10">
    <source>
        <dbReference type="EMBL" id="QEW24360.1"/>
    </source>
</evidence>
<dbReference type="Gene3D" id="3.90.330.10">
    <property type="entry name" value="Nitrile hydratase alpha /Thiocyanate hydrolase gamma"/>
    <property type="match status" value="1"/>
</dbReference>
<evidence type="ECO:0000256" key="7">
    <source>
        <dbReference type="SAM" id="MobiDB-lite"/>
    </source>
</evidence>
<dbReference type="EC" id="4.2.1.84" evidence="2"/>
<dbReference type="OrthoDB" id="528553at2"/>
<dbReference type="EMBL" id="LAXI01000011">
    <property type="protein sequence ID" value="KRS16749.1"/>
    <property type="molecule type" value="Genomic_DNA"/>
</dbReference>
<dbReference type="GO" id="GO:0018822">
    <property type="term" value="F:nitrile hydratase activity"/>
    <property type="evidence" value="ECO:0007669"/>
    <property type="project" value="UniProtKB-EC"/>
</dbReference>
<dbReference type="EMBL" id="CP031598">
    <property type="protein sequence ID" value="QEW24360.1"/>
    <property type="molecule type" value="Genomic_DNA"/>
</dbReference>
<evidence type="ECO:0000256" key="6">
    <source>
        <dbReference type="PIRSR" id="PIRSR001426-1"/>
    </source>
</evidence>
<evidence type="ECO:0000256" key="2">
    <source>
        <dbReference type="ARBA" id="ARBA00013079"/>
    </source>
</evidence>
<dbReference type="KEGG" id="rid:RIdsm_00137"/>
<feature type="binding site" evidence="6">
    <location>
        <position position="120"/>
    </location>
    <ligand>
        <name>Fe(3+)</name>
        <dbReference type="ChEBI" id="CHEBI:29034"/>
    </ligand>
</feature>
<dbReference type="InterPro" id="IPR036648">
    <property type="entry name" value="CN_Hdrase_a/SCN_Hdrase_g_sf"/>
</dbReference>
<dbReference type="PATRIC" id="fig|540747.5.peg.932"/>
<dbReference type="Pfam" id="PF02979">
    <property type="entry name" value="NHase_alpha"/>
    <property type="match status" value="1"/>
</dbReference>
<evidence type="ECO:0000259" key="8">
    <source>
        <dbReference type="Pfam" id="PF02979"/>
    </source>
</evidence>
<keyword evidence="3 6" id="KW-0479">Metal-binding</keyword>
<feature type="compositionally biased region" description="Basic and acidic residues" evidence="7">
    <location>
        <begin position="1"/>
        <end position="11"/>
    </location>
</feature>
<dbReference type="AlphaFoldDB" id="A0A0T5P6D6"/>
<feature type="region of interest" description="Disordered" evidence="7">
    <location>
        <begin position="1"/>
        <end position="21"/>
    </location>
</feature>
<evidence type="ECO:0000313" key="11">
    <source>
        <dbReference type="Proteomes" id="UP000051401"/>
    </source>
</evidence>
<reference evidence="10 12" key="2">
    <citation type="submission" date="2018-08" db="EMBL/GenBank/DDBJ databases">
        <title>Genetic Globetrotter - A new plasmid hitch-hiking vast phylogenetic and geographic distances.</title>
        <authorList>
            <person name="Vollmers J."/>
            <person name="Petersen J."/>
        </authorList>
    </citation>
    <scope>NUCLEOTIDE SEQUENCE [LARGE SCALE GENOMIC DNA]</scope>
    <source>
        <strain evidence="10 12">DSM 26383</strain>
    </source>
</reference>
<keyword evidence="6" id="KW-0408">Iron</keyword>